<evidence type="ECO:0000256" key="4">
    <source>
        <dbReference type="ARBA" id="ARBA00010731"/>
    </source>
</evidence>
<keyword evidence="7" id="KW-0963">Cytoplasm</keyword>
<evidence type="ECO:0000256" key="17">
    <source>
        <dbReference type="SAM" id="MobiDB-lite"/>
    </source>
</evidence>
<evidence type="ECO:0000313" key="19">
    <source>
        <dbReference type="Proteomes" id="UP001590951"/>
    </source>
</evidence>
<comment type="similarity">
    <text evidence="4">Belongs to the DASH complex ASK1 family.</text>
</comment>
<dbReference type="InterPro" id="IPR013964">
    <property type="entry name" value="DASH_Ask1"/>
</dbReference>
<evidence type="ECO:0000256" key="8">
    <source>
        <dbReference type="ARBA" id="ARBA00022618"/>
    </source>
</evidence>
<keyword evidence="12" id="KW-0995">Kinetochore</keyword>
<evidence type="ECO:0000256" key="7">
    <source>
        <dbReference type="ARBA" id="ARBA00022490"/>
    </source>
</evidence>
<evidence type="ECO:0000256" key="11">
    <source>
        <dbReference type="ARBA" id="ARBA00022829"/>
    </source>
</evidence>
<comment type="subcellular location">
    <subcellularLocation>
        <location evidence="3">Chromosome</location>
        <location evidence="3">Centromere</location>
        <location evidence="3">Kinetochore</location>
    </subcellularLocation>
    <subcellularLocation>
        <location evidence="2">Cytoplasm</location>
        <location evidence="2">Cytoskeleton</location>
        <location evidence="2">Spindle</location>
    </subcellularLocation>
    <subcellularLocation>
        <location evidence="1">Nucleus</location>
    </subcellularLocation>
</comment>
<evidence type="ECO:0000256" key="5">
    <source>
        <dbReference type="ARBA" id="ARBA00014520"/>
    </source>
</evidence>
<keyword evidence="8" id="KW-0132">Cell division</keyword>
<evidence type="ECO:0000256" key="3">
    <source>
        <dbReference type="ARBA" id="ARBA00004629"/>
    </source>
</evidence>
<protein>
    <recommendedName>
        <fullName evidence="5">DASH complex subunit ASK1</fullName>
    </recommendedName>
</protein>
<name>A0ABR4AVC8_9LECA</name>
<dbReference type="PANTHER" id="PTHR28200">
    <property type="entry name" value="DASH COMPLEX SUBUNIT ASK1"/>
    <property type="match status" value="1"/>
</dbReference>
<accession>A0ABR4AVC8</accession>
<comment type="caution">
    <text evidence="18">The sequence shown here is derived from an EMBL/GenBank/DDBJ whole genome shotgun (WGS) entry which is preliminary data.</text>
</comment>
<dbReference type="PANTHER" id="PTHR28200:SF1">
    <property type="entry name" value="DASH COMPLEX SUBUNIT ASK1"/>
    <property type="match status" value="1"/>
</dbReference>
<keyword evidence="10" id="KW-0498">Mitosis</keyword>
<keyword evidence="6" id="KW-0158">Chromosome</keyword>
<keyword evidence="9" id="KW-0493">Microtubule</keyword>
<keyword evidence="13" id="KW-0206">Cytoskeleton</keyword>
<evidence type="ECO:0000256" key="14">
    <source>
        <dbReference type="ARBA" id="ARBA00023242"/>
    </source>
</evidence>
<evidence type="ECO:0000313" key="18">
    <source>
        <dbReference type="EMBL" id="KAL2049625.1"/>
    </source>
</evidence>
<feature type="compositionally biased region" description="Polar residues" evidence="17">
    <location>
        <begin position="114"/>
        <end position="123"/>
    </location>
</feature>
<feature type="compositionally biased region" description="Acidic residues" evidence="17">
    <location>
        <begin position="86"/>
        <end position="98"/>
    </location>
</feature>
<evidence type="ECO:0000256" key="16">
    <source>
        <dbReference type="ARBA" id="ARBA00023328"/>
    </source>
</evidence>
<evidence type="ECO:0000256" key="1">
    <source>
        <dbReference type="ARBA" id="ARBA00004123"/>
    </source>
</evidence>
<evidence type="ECO:0000256" key="9">
    <source>
        <dbReference type="ARBA" id="ARBA00022701"/>
    </source>
</evidence>
<dbReference type="Pfam" id="PF08655">
    <property type="entry name" value="DASH_Ask1"/>
    <property type="match status" value="1"/>
</dbReference>
<evidence type="ECO:0000256" key="13">
    <source>
        <dbReference type="ARBA" id="ARBA00023212"/>
    </source>
</evidence>
<feature type="compositionally biased region" description="Low complexity" evidence="17">
    <location>
        <begin position="99"/>
        <end position="108"/>
    </location>
</feature>
<reference evidence="18 19" key="1">
    <citation type="submission" date="2024-09" db="EMBL/GenBank/DDBJ databases">
        <title>Rethinking Asexuality: The Enigmatic Case of Functional Sexual Genes in Lepraria (Stereocaulaceae).</title>
        <authorList>
            <person name="Doellman M."/>
            <person name="Sun Y."/>
            <person name="Barcenas-Pena A."/>
            <person name="Lumbsch H.T."/>
            <person name="Grewe F."/>
        </authorList>
    </citation>
    <scope>NUCLEOTIDE SEQUENCE [LARGE SCALE GENOMIC DNA]</scope>
    <source>
        <strain evidence="18 19">Grewe 0041</strain>
    </source>
</reference>
<evidence type="ECO:0000256" key="10">
    <source>
        <dbReference type="ARBA" id="ARBA00022776"/>
    </source>
</evidence>
<proteinExistence type="inferred from homology"/>
<sequence>MSRSNVAVQRNVTLTEELEKLEQSITLTLQEIDHNFSRAHRIVTTSILPIVENYAEHSKNVWEGSKFWKQFFEASANVSLSGYEEPPADDETQTEDDPTSTATPSTSAYHPRRATSNPQQQSCLRPRRKRLPLPVSNPQHAPAQAKAKTANDSPLLLPRTRP</sequence>
<organism evidence="18 19">
    <name type="scientific">Lepraria finkii</name>
    <dbReference type="NCBI Taxonomy" id="1340010"/>
    <lineage>
        <taxon>Eukaryota</taxon>
        <taxon>Fungi</taxon>
        <taxon>Dikarya</taxon>
        <taxon>Ascomycota</taxon>
        <taxon>Pezizomycotina</taxon>
        <taxon>Lecanoromycetes</taxon>
        <taxon>OSLEUM clade</taxon>
        <taxon>Lecanoromycetidae</taxon>
        <taxon>Lecanorales</taxon>
        <taxon>Lecanorineae</taxon>
        <taxon>Stereocaulaceae</taxon>
        <taxon>Lepraria</taxon>
    </lineage>
</organism>
<evidence type="ECO:0000256" key="12">
    <source>
        <dbReference type="ARBA" id="ARBA00022838"/>
    </source>
</evidence>
<keyword evidence="14" id="KW-0539">Nucleus</keyword>
<keyword evidence="16" id="KW-0137">Centromere</keyword>
<evidence type="ECO:0000256" key="15">
    <source>
        <dbReference type="ARBA" id="ARBA00023306"/>
    </source>
</evidence>
<keyword evidence="15" id="KW-0131">Cell cycle</keyword>
<keyword evidence="19" id="KW-1185">Reference proteome</keyword>
<evidence type="ECO:0000256" key="2">
    <source>
        <dbReference type="ARBA" id="ARBA00004186"/>
    </source>
</evidence>
<dbReference type="Proteomes" id="UP001590951">
    <property type="component" value="Unassembled WGS sequence"/>
</dbReference>
<evidence type="ECO:0000256" key="6">
    <source>
        <dbReference type="ARBA" id="ARBA00022454"/>
    </source>
</evidence>
<dbReference type="EMBL" id="JBHFEH010000060">
    <property type="protein sequence ID" value="KAL2049625.1"/>
    <property type="molecule type" value="Genomic_DNA"/>
</dbReference>
<keyword evidence="11" id="KW-0159">Chromosome partition</keyword>
<gene>
    <name evidence="18" type="ORF">ABVK25_010085</name>
</gene>
<feature type="region of interest" description="Disordered" evidence="17">
    <location>
        <begin position="80"/>
        <end position="162"/>
    </location>
</feature>